<evidence type="ECO:0000313" key="9">
    <source>
        <dbReference type="EMBL" id="ARW66259.1"/>
    </source>
</evidence>
<dbReference type="SMART" id="SM00739">
    <property type="entry name" value="KOW"/>
    <property type="match status" value="1"/>
</dbReference>
<evidence type="ECO:0000256" key="4">
    <source>
        <dbReference type="ARBA" id="ARBA00023274"/>
    </source>
</evidence>
<dbReference type="GO" id="GO:0003735">
    <property type="term" value="F:structural constituent of ribosome"/>
    <property type="evidence" value="ECO:0007669"/>
    <property type="project" value="InterPro"/>
</dbReference>
<dbReference type="CDD" id="cd06089">
    <property type="entry name" value="KOW_RPL26"/>
    <property type="match status" value="1"/>
</dbReference>
<dbReference type="EMBL" id="MF101441">
    <property type="protein sequence ID" value="ARW66259.1"/>
    <property type="molecule type" value="Genomic_DNA"/>
</dbReference>
<dbReference type="InterPro" id="IPR005825">
    <property type="entry name" value="Ribosomal_uL24_CS"/>
</dbReference>
<dbReference type="NCBIfam" id="TIGR01079">
    <property type="entry name" value="rplX_bact"/>
    <property type="match status" value="1"/>
</dbReference>
<dbReference type="RefSeq" id="YP_009397073.1">
    <property type="nucleotide sequence ID" value="NC_035285.1"/>
</dbReference>
<dbReference type="InterPro" id="IPR057264">
    <property type="entry name" value="Ribosomal_uL24_C"/>
</dbReference>
<evidence type="ECO:0000256" key="1">
    <source>
        <dbReference type="ARBA" id="ARBA00004072"/>
    </source>
</evidence>
<gene>
    <name evidence="6 9" type="primary">rpl24</name>
</gene>
<dbReference type="Gene3D" id="2.30.30.30">
    <property type="match status" value="1"/>
</dbReference>
<comment type="subcellular location">
    <subcellularLocation>
        <location evidence="6">Plastid</location>
        <location evidence="6">Chloroplast</location>
    </subcellularLocation>
</comment>
<dbReference type="GO" id="GO:0009507">
    <property type="term" value="C:chloroplast"/>
    <property type="evidence" value="ECO:0007669"/>
    <property type="project" value="UniProtKB-SubCell"/>
</dbReference>
<geneLocation type="chloroplast" evidence="9"/>
<dbReference type="InterPro" id="IPR014722">
    <property type="entry name" value="Rib_uL2_dom2"/>
</dbReference>
<dbReference type="GO" id="GO:0006412">
    <property type="term" value="P:translation"/>
    <property type="evidence" value="ECO:0007669"/>
    <property type="project" value="UniProtKB-UniRule"/>
</dbReference>
<keyword evidence="6" id="KW-0694">RNA-binding</keyword>
<dbReference type="InterPro" id="IPR008991">
    <property type="entry name" value="Translation_prot_SH3-like_sf"/>
</dbReference>
<dbReference type="AlphaFoldDB" id="A0A1Z1MK53"/>
<sequence>MINNKKNKICIKKGDNVKIISGINKNKTGIISKVLVKKNKVIISNMCLQTKHIKPKREGEKGQIIQQEAPIHISNIQVNN</sequence>
<dbReference type="Pfam" id="PF17136">
    <property type="entry name" value="ribosomal_L24"/>
    <property type="match status" value="1"/>
</dbReference>
<comment type="similarity">
    <text evidence="2 6 7">Belongs to the universal ribosomal protein uL24 family.</text>
</comment>
<dbReference type="InterPro" id="IPR005824">
    <property type="entry name" value="KOW"/>
</dbReference>
<keyword evidence="3 6" id="KW-0689">Ribosomal protein</keyword>
<evidence type="ECO:0000256" key="7">
    <source>
        <dbReference type="RuleBase" id="RU003477"/>
    </source>
</evidence>
<reference evidence="9" key="1">
    <citation type="journal article" date="2017" name="J. Phycol.">
        <title>Analysis of chloroplast genomes and a supermatrix inform reclassification of the Rhodomelaceae (Rhodophyta).</title>
        <authorList>
            <person name="Diaz-Tapia P."/>
            <person name="Maggs C.A."/>
            <person name="West J.A."/>
            <person name="Verbruggen H."/>
        </authorList>
    </citation>
    <scope>NUCLEOTIDE SEQUENCE</scope>
    <source>
        <strain evidence="9">PD1020</strain>
    </source>
</reference>
<evidence type="ECO:0000256" key="2">
    <source>
        <dbReference type="ARBA" id="ARBA00010618"/>
    </source>
</evidence>
<keyword evidence="9" id="KW-0150">Chloroplast</keyword>
<dbReference type="InterPro" id="IPR003256">
    <property type="entry name" value="Ribosomal_uL24"/>
</dbReference>
<proteinExistence type="inferred from homology"/>
<dbReference type="GeneID" id="33359370"/>
<dbReference type="PROSITE" id="PS01108">
    <property type="entry name" value="RIBOSOMAL_L24"/>
    <property type="match status" value="1"/>
</dbReference>
<comment type="function">
    <text evidence="1 6">One of two assembly initiator proteins, it binds directly to the 5'-end of the 23S rRNA, where it nucleates assembly of the 50S subunit.</text>
</comment>
<feature type="domain" description="KOW" evidence="8">
    <location>
        <begin position="10"/>
        <end position="37"/>
    </location>
</feature>
<keyword evidence="6" id="KW-0699">rRNA-binding</keyword>
<dbReference type="GO" id="GO:0019843">
    <property type="term" value="F:rRNA binding"/>
    <property type="evidence" value="ECO:0007669"/>
    <property type="project" value="UniProtKB-UniRule"/>
</dbReference>
<evidence type="ECO:0000259" key="8">
    <source>
        <dbReference type="SMART" id="SM00739"/>
    </source>
</evidence>
<dbReference type="SUPFAM" id="SSF50104">
    <property type="entry name" value="Translation proteins SH3-like domain"/>
    <property type="match status" value="1"/>
</dbReference>
<dbReference type="GO" id="GO:1990904">
    <property type="term" value="C:ribonucleoprotein complex"/>
    <property type="evidence" value="ECO:0007669"/>
    <property type="project" value="UniProtKB-KW"/>
</dbReference>
<accession>A0A1Z1MK53</accession>
<name>A0A1Z1MK53_SPYFI</name>
<keyword evidence="4 6" id="KW-0687">Ribonucleoprotein</keyword>
<dbReference type="HAMAP" id="MF_01326_B">
    <property type="entry name" value="Ribosomal_uL24_B"/>
    <property type="match status" value="1"/>
</dbReference>
<dbReference type="PANTHER" id="PTHR12903">
    <property type="entry name" value="MITOCHONDRIAL RIBOSOMAL PROTEIN L24"/>
    <property type="match status" value="1"/>
</dbReference>
<protein>
    <recommendedName>
        <fullName evidence="5 6">Large ribosomal subunit protein uL24c</fullName>
    </recommendedName>
</protein>
<organism evidence="9">
    <name type="scientific">Spyridia filamentosa</name>
    <name type="common">Red alga</name>
    <name type="synonym">Fucus filamentosus</name>
    <dbReference type="NCBI Taxonomy" id="196632"/>
    <lineage>
        <taxon>Eukaryota</taxon>
        <taxon>Rhodophyta</taxon>
        <taxon>Florideophyceae</taxon>
        <taxon>Rhodymeniophycidae</taxon>
        <taxon>Ceramiales</taxon>
        <taxon>Spyridiaceae</taxon>
        <taxon>Spyridia</taxon>
    </lineage>
</organism>
<evidence type="ECO:0000256" key="3">
    <source>
        <dbReference type="ARBA" id="ARBA00022980"/>
    </source>
</evidence>
<dbReference type="GO" id="GO:0005840">
    <property type="term" value="C:ribosome"/>
    <property type="evidence" value="ECO:0007669"/>
    <property type="project" value="UniProtKB-KW"/>
</dbReference>
<evidence type="ECO:0000256" key="6">
    <source>
        <dbReference type="HAMAP-Rule" id="MF_01326"/>
    </source>
</evidence>
<dbReference type="InterPro" id="IPR041988">
    <property type="entry name" value="Ribosomal_uL24_KOW"/>
</dbReference>
<dbReference type="Pfam" id="PF00467">
    <property type="entry name" value="KOW"/>
    <property type="match status" value="1"/>
</dbReference>
<evidence type="ECO:0000256" key="5">
    <source>
        <dbReference type="ARBA" id="ARBA00035282"/>
    </source>
</evidence>
<comment type="subunit">
    <text evidence="6">Part of the 50S ribosomal subunit.</text>
</comment>
<keyword evidence="9" id="KW-0934">Plastid</keyword>